<dbReference type="GeneID" id="42858555"/>
<keyword evidence="1" id="KW-0732">Signal</keyword>
<organism evidence="2 4">
    <name type="scientific">Ruthenibacterium lactatiformans</name>
    <dbReference type="NCBI Taxonomy" id="1550024"/>
    <lineage>
        <taxon>Bacteria</taxon>
        <taxon>Bacillati</taxon>
        <taxon>Bacillota</taxon>
        <taxon>Clostridia</taxon>
        <taxon>Eubacteriales</taxon>
        <taxon>Oscillospiraceae</taxon>
        <taxon>Ruthenibacterium</taxon>
    </lineage>
</organism>
<evidence type="ECO:0000313" key="4">
    <source>
        <dbReference type="Proteomes" id="UP000032483"/>
    </source>
</evidence>
<dbReference type="EMBL" id="JXXK01000050">
    <property type="protein sequence ID" value="KJF38332.1"/>
    <property type="molecule type" value="Genomic_DNA"/>
</dbReference>
<feature type="chain" id="PRO_5038291008" description="Sugar ABC transporter substrate-binding protein" evidence="1">
    <location>
        <begin position="19"/>
        <end position="435"/>
    </location>
</feature>
<dbReference type="AlphaFoldDB" id="A0A0D8IUI7"/>
<name>A0A0D8IUI7_9FIRM</name>
<evidence type="ECO:0000313" key="5">
    <source>
        <dbReference type="Proteomes" id="UP000053433"/>
    </source>
</evidence>
<dbReference type="RefSeq" id="WP_050006638.1">
    <property type="nucleotide sequence ID" value="NZ_CATXDA010000017.1"/>
</dbReference>
<proteinExistence type="predicted"/>
<dbReference type="PANTHER" id="PTHR43649">
    <property type="entry name" value="ARABINOSE-BINDING PROTEIN-RELATED"/>
    <property type="match status" value="1"/>
</dbReference>
<dbReference type="PROSITE" id="PS51257">
    <property type="entry name" value="PROKAR_LIPOPROTEIN"/>
    <property type="match status" value="1"/>
</dbReference>
<keyword evidence="4" id="KW-1185">Reference proteome</keyword>
<reference evidence="2" key="1">
    <citation type="submission" date="2015-02" db="EMBL/GenBank/DDBJ databases">
        <title>A novel member of the family Ruminococcaceae isolated from human feces.</title>
        <authorList>
            <person name="Shkoporov A.N."/>
            <person name="Chaplin A.V."/>
            <person name="Motuzova O.V."/>
            <person name="Kafarskaia L.I."/>
            <person name="Khokhlova E.V."/>
            <person name="Efimov B.A."/>
        </authorList>
    </citation>
    <scope>NUCLEOTIDE SEQUENCE [LARGE SCALE GENOMIC DNA]</scope>
    <source>
        <strain evidence="2">585-1</strain>
    </source>
</reference>
<evidence type="ECO:0000256" key="1">
    <source>
        <dbReference type="SAM" id="SignalP"/>
    </source>
</evidence>
<dbReference type="Gene3D" id="3.40.190.10">
    <property type="entry name" value="Periplasmic binding protein-like II"/>
    <property type="match status" value="1"/>
</dbReference>
<protein>
    <recommendedName>
        <fullName evidence="6">Sugar ABC transporter substrate-binding protein</fullName>
    </recommendedName>
</protein>
<dbReference type="EMBL" id="LMUA01000027">
    <property type="protein sequence ID" value="KUE75198.1"/>
    <property type="molecule type" value="Genomic_DNA"/>
</dbReference>
<feature type="signal peptide" evidence="1">
    <location>
        <begin position="1"/>
        <end position="18"/>
    </location>
</feature>
<gene>
    <name evidence="3" type="ORF">ASJ35_15145</name>
    <name evidence="2" type="ORF">TQ39_18645</name>
</gene>
<dbReference type="InterPro" id="IPR050490">
    <property type="entry name" value="Bact_solute-bd_prot1"/>
</dbReference>
<sequence>MKKICAMVLALCMILSLAGCGGTSGASASAPTADTSVDTSASAETETVTLTFMRTGTPEILHEIFDPMIEEFEKEYPNIKIDMQDLGWSDAEKTLQTMAASETLPDVMYHLPGTIFDLADKGLVLDLTSYVDDELKNDMYPAMLQAGQYDGKQYMITCGGSTIMLWYNTELFEQAGLDPENPPKTWDEFKAACEALSKIDGIDPFGLYAKSSGGETSFLFESLFTSEFGGSAWDSATNQYVYDSEQGKTAAVNTLQFIQDITQYAQDSYVEYGRFDVRTLLRDGKVAMVLDAINMANQVSDQLADGTIRCTVMPAGASGINSSAVNVGGWYIPTNSQHPDEAWTFLRYMMRTENQLAHAAYGSVPMLKSEAASYTDGYMVQVVKSLDNSYAEGICPQTNALWAVNGEQLQLLMMGKQSAADTQANIASEHADIYK</sequence>
<dbReference type="Pfam" id="PF01547">
    <property type="entry name" value="SBP_bac_1"/>
    <property type="match status" value="1"/>
</dbReference>
<accession>A0A0D8IUI7</accession>
<dbReference type="SUPFAM" id="SSF53850">
    <property type="entry name" value="Periplasmic binding protein-like II"/>
    <property type="match status" value="1"/>
</dbReference>
<dbReference type="PATRIC" id="fig|1550024.3.peg.4279"/>
<accession>A0A0W7TMZ8</accession>
<reference evidence="3 5" key="2">
    <citation type="submission" date="2015-10" db="EMBL/GenBank/DDBJ databases">
        <title>A novel member of the family Ruminococcaceae isolated from human faeces.</title>
        <authorList>
            <person name="Shkoporov A.N."/>
            <person name="Chaplin A.V."/>
            <person name="Motuzova O.V."/>
            <person name="Kafarskaia L.I."/>
            <person name="Efimov B.A."/>
        </authorList>
    </citation>
    <scope>NUCLEOTIDE SEQUENCE [LARGE SCALE GENOMIC DNA]</scope>
    <source>
        <strain evidence="3 5">668</strain>
    </source>
</reference>
<evidence type="ECO:0000313" key="2">
    <source>
        <dbReference type="EMBL" id="KJF38332.1"/>
    </source>
</evidence>
<dbReference type="PANTHER" id="PTHR43649:SF12">
    <property type="entry name" value="DIACETYLCHITOBIOSE BINDING PROTEIN DASA"/>
    <property type="match status" value="1"/>
</dbReference>
<dbReference type="InterPro" id="IPR006059">
    <property type="entry name" value="SBP"/>
</dbReference>
<evidence type="ECO:0000313" key="3">
    <source>
        <dbReference type="EMBL" id="KUE75198.1"/>
    </source>
</evidence>
<evidence type="ECO:0008006" key="6">
    <source>
        <dbReference type="Google" id="ProtNLM"/>
    </source>
</evidence>
<dbReference type="CDD" id="cd13585">
    <property type="entry name" value="PBP2_TMBP_like"/>
    <property type="match status" value="1"/>
</dbReference>
<comment type="caution">
    <text evidence="2">The sequence shown here is derived from an EMBL/GenBank/DDBJ whole genome shotgun (WGS) entry which is preliminary data.</text>
</comment>
<dbReference type="Proteomes" id="UP000032483">
    <property type="component" value="Unassembled WGS sequence"/>
</dbReference>
<dbReference type="Proteomes" id="UP000053433">
    <property type="component" value="Unassembled WGS sequence"/>
</dbReference>